<feature type="domain" description="Ig-like" evidence="2">
    <location>
        <begin position="495"/>
        <end position="586"/>
    </location>
</feature>
<keyword evidence="4" id="KW-1185">Reference proteome</keyword>
<feature type="domain" description="Ig-like" evidence="2">
    <location>
        <begin position="1024"/>
        <end position="1116"/>
    </location>
</feature>
<dbReference type="EMBL" id="NJHN03000115">
    <property type="protein sequence ID" value="KAH9414021.1"/>
    <property type="molecule type" value="Genomic_DNA"/>
</dbReference>
<dbReference type="InterPro" id="IPR036179">
    <property type="entry name" value="Ig-like_dom_sf"/>
</dbReference>
<dbReference type="InterPro" id="IPR013098">
    <property type="entry name" value="Ig_I-set"/>
</dbReference>
<evidence type="ECO:0000313" key="4">
    <source>
        <dbReference type="Proteomes" id="UP000887458"/>
    </source>
</evidence>
<feature type="domain" description="Ig-like" evidence="2">
    <location>
        <begin position="2106"/>
        <end position="2210"/>
    </location>
</feature>
<feature type="domain" description="Ig-like" evidence="2">
    <location>
        <begin position="224"/>
        <end position="310"/>
    </location>
</feature>
<evidence type="ECO:0000256" key="1">
    <source>
        <dbReference type="SAM" id="MobiDB-lite"/>
    </source>
</evidence>
<feature type="domain" description="Ig-like" evidence="2">
    <location>
        <begin position="1894"/>
        <end position="1978"/>
    </location>
</feature>
<feature type="domain" description="Ig-like" evidence="2">
    <location>
        <begin position="1277"/>
        <end position="1370"/>
    </location>
</feature>
<feature type="domain" description="Ig-like" evidence="2">
    <location>
        <begin position="1685"/>
        <end position="1773"/>
    </location>
</feature>
<dbReference type="InterPro" id="IPR003599">
    <property type="entry name" value="Ig_sub"/>
</dbReference>
<dbReference type="PANTHER" id="PTHR47633:SF4">
    <property type="entry name" value="MYOPALLADIN ISOFORM X1"/>
    <property type="match status" value="1"/>
</dbReference>
<dbReference type="PANTHER" id="PTHR47633">
    <property type="entry name" value="IMMUNOGLOBULIN"/>
    <property type="match status" value="1"/>
</dbReference>
<feature type="domain" description="Ig-like" evidence="2">
    <location>
        <begin position="1995"/>
        <end position="2080"/>
    </location>
</feature>
<gene>
    <name evidence="3" type="ORF">DERP_012402</name>
</gene>
<dbReference type="InterPro" id="IPR007110">
    <property type="entry name" value="Ig-like_dom"/>
</dbReference>
<organism evidence="3 4">
    <name type="scientific">Dermatophagoides pteronyssinus</name>
    <name type="common">European house dust mite</name>
    <dbReference type="NCBI Taxonomy" id="6956"/>
    <lineage>
        <taxon>Eukaryota</taxon>
        <taxon>Metazoa</taxon>
        <taxon>Ecdysozoa</taxon>
        <taxon>Arthropoda</taxon>
        <taxon>Chelicerata</taxon>
        <taxon>Arachnida</taxon>
        <taxon>Acari</taxon>
        <taxon>Acariformes</taxon>
        <taxon>Sarcoptiformes</taxon>
        <taxon>Astigmata</taxon>
        <taxon>Psoroptidia</taxon>
        <taxon>Analgoidea</taxon>
        <taxon>Pyroglyphidae</taxon>
        <taxon>Dermatophagoidinae</taxon>
        <taxon>Dermatophagoides</taxon>
    </lineage>
</organism>
<dbReference type="SUPFAM" id="SSF48726">
    <property type="entry name" value="Immunoglobulin"/>
    <property type="match status" value="17"/>
</dbReference>
<sequence>MFVEWSHNGIPIRIGHRFVVINEFDSGTYTVRISNAIGEQISSTNIRVTEKQNIIYDTIHPEGLEQIQYLEKRIKPKHGDRTDEPTLPPRFVTRLRGPSKLIEGDHCHFECQIEPINDPNMIVEILHNEQPLKIGSRYRTICEFGYIALDILSVNPDDSGRYKFLISNHYGKIEDEKFLQIQSIKSIQTDTMYEETMKKLNVLEQGHRPPVTSIDDDGKTHQKPIFTQPLHNIYNIREGTNAHLECRLIPVNDPSMKIEWYKNGQPLPSSSRYNFINDFGYISLDIHKIESKDSGIYTVNAKNELGETCTLCTLEVPEEKSIITDTTNIESLKTIQYLERTGRTSTMRMDDQQQRTERPNFFVPIRGPNIVNENDRVCLECQITPIGDQTMTYKWYKNGQELQPSSRIATSNDFGYVFLEIAAANGDDSGIYMLKVANNQGEAISSHQLRVNQFPTIDTQCQHPKTFEQIRLIENQKFKRSIPKQPSTMITGEPPKFTKHLNSVDNANEGDYLRLETSVEPKMDEKLSVEWYKNGRLLTLGSRITSNFDFGLVQLEIHDAKYEDNGVYTCRAVNQFGEATNSCTIKVMDGKRIETGSFFPETLKTIEQLEQPMKYRSTGQFELPQQPKQQGQPPYFTNHIQNMVVPEGQNVIFECTVKQPQPQQQEPLEFKILHNGQEIQIGNRILVQNEFGYVRVEIAGVKPEDSGIYTVKVSNSFGESTSTASLNVITTTDVDYQTTLHPSGMKGMKAIEQMEKQQQQKYKSFITTSTTVVPELSTATPPKFTRKLPNEIRINEVRIEFLKNGKPLISNERFQTINEFSFAILDIVYVYEEDSGQYEIRATNPFGMDSINTQVIVQSKDQQPPGETVPTISYIDRIVSGRTTYLQREKETIRRYEAPKFEQPLDDKTNLNEGDCVHLETRIQPSQDPSLTIEWFKDNQPLRASNRIRTINEFGFVILEISPVCSEDSGLYTVRAMNDVGEAVLSTRIFCHDSRNIVYESQILQHTKRMDQSQVFNQDKQQKPRFLDQLNDLNMQEHDFIHLESRLIPIGDPTMSVEWFVNGKPFTTGSRFRTINDFGYVVLEIIEAYARDSGVYECIAKNQFGQDSIQCQINIKKSKTIITETQLPVEHSQMLQTLEQRIQSSISTATTTEYPIPKFFGKIESTIHRKEGDSLHIDYRIEPSNDPDLLIEWFLDGQPLLTSSRIHSINDFGFIVLDIDWLFDRDSGTYQCVASNRSGSDTFAFNLIVKPESNIIYDSQLQPTIPQQSRDQQQQTPHFTKLLPEKFIINEGENIHFDSRIEPFGNGEMKIEWLHNEQPLRSGHRHKTINDFGYISLDIISADLEDSGCYTCVARSPHGEDQIKSMVEVRPRPKFDFKPQIPREVFTTFENIEQQQQRTPSELITPDDGSGRRENSAPIFVQKPEPLCVLEGEVARFCCRIIGHPKPRVIWTLNGKPIPNGSRYKIRYDGIHHLEIPKTRQYDQGKIEVIAKNNFGEVSAATMLEVRPKNADYRAILKHSPKTNYDDNVEKYQKSRKEHETENIFEERLNDKKEEIVWYTEQSEDGERIKIREHLVDYVPIKADATYCKDEVTSSTKEPLEIETKKKFKIISSPKTTISTQLDSQTLIHGHEIVTKEQKQIQKELRDQMEITRKIKETSSLDQEHKLMIAEHKIQQKPQSIIIGPRFIKKIKPCRVNERNEARFECEYSGRPTPTVTWYRENFEIQNSDDFKIITEEFKSTLIIQEVFVEDSGIFSISIQNDGGQAKCSANLIVEEIRKKSDDIPPSFTKTIQCIRTKTGLVITLDSKINGSQPMNVFWAKNGQRIQEDKKHRIVEHEDQYTLVVLDANINDSGQYECVAMNNVGEARCLAEVIVEDSTEQSIEQQQQQSLVEPNVIEKLKDLIVKEGQSAVFKCRITCGTNQEILWYKDDEIIKQSRYFRMTSDREYHTLRIYEAFTEDEGIYRCQIGRISTSARLKVICKCEIFTMADEAEKPKLSDLNDITTKEDSQLYATCTLSGSPTPKVTWYKDGQQIYQSREVQILQDDISCTLIIAQICPEDKGQYRCVAENQLGKCEKKFNVFVERKKQPAKDKPDDDMDMDDDGIPREDCQVKFLKPLRPITIRKNEPILLEAIVESQPAPKIYWFHDSRKIKDSRFHHISEQRKRNDDQTKILTTSQLEIAKAHPNDSGKYTVRAINRCGVRTSSVNVNILGEY</sequence>
<dbReference type="PROSITE" id="PS50835">
    <property type="entry name" value="IG_LIKE"/>
    <property type="match status" value="14"/>
</dbReference>
<comment type="caution">
    <text evidence="3">The sequence shown here is derived from an EMBL/GenBank/DDBJ whole genome shotgun (WGS) entry which is preliminary data.</text>
</comment>
<accession>A0ABQ8IUM5</accession>
<feature type="domain" description="Ig-like" evidence="2">
    <location>
        <begin position="1157"/>
        <end position="1244"/>
    </location>
</feature>
<protein>
    <recommendedName>
        <fullName evidence="2">Ig-like domain-containing protein</fullName>
    </recommendedName>
</protein>
<feature type="domain" description="Ig-like" evidence="2">
    <location>
        <begin position="1418"/>
        <end position="1505"/>
    </location>
</feature>
<evidence type="ECO:0000259" key="2">
    <source>
        <dbReference type="PROSITE" id="PS50835"/>
    </source>
</evidence>
<evidence type="ECO:0000313" key="3">
    <source>
        <dbReference type="EMBL" id="KAH9414021.1"/>
    </source>
</evidence>
<dbReference type="SMART" id="SM00408">
    <property type="entry name" value="IGc2"/>
    <property type="match status" value="14"/>
</dbReference>
<feature type="region of interest" description="Disordered" evidence="1">
    <location>
        <begin position="1394"/>
        <end position="1416"/>
    </location>
</feature>
<dbReference type="SMART" id="SM00409">
    <property type="entry name" value="IG"/>
    <property type="match status" value="16"/>
</dbReference>
<dbReference type="InterPro" id="IPR013783">
    <property type="entry name" value="Ig-like_fold"/>
</dbReference>
<dbReference type="Gene3D" id="2.60.40.10">
    <property type="entry name" value="Immunoglobulins"/>
    <property type="match status" value="16"/>
</dbReference>
<dbReference type="Proteomes" id="UP000887458">
    <property type="component" value="Unassembled WGS sequence"/>
</dbReference>
<reference evidence="3 4" key="2">
    <citation type="journal article" date="2022" name="Mol. Biol. Evol.">
        <title>Comparative Genomics Reveals Insights into the Divergent Evolution of Astigmatic Mites and Household Pest Adaptations.</title>
        <authorList>
            <person name="Xiong Q."/>
            <person name="Wan A.T."/>
            <person name="Liu X."/>
            <person name="Fung C.S."/>
            <person name="Xiao X."/>
            <person name="Malainual N."/>
            <person name="Hou J."/>
            <person name="Wang L."/>
            <person name="Wang M."/>
            <person name="Yang K.Y."/>
            <person name="Cui Y."/>
            <person name="Leung E.L."/>
            <person name="Nong W."/>
            <person name="Shin S.K."/>
            <person name="Au S.W."/>
            <person name="Jeong K.Y."/>
            <person name="Chew F.T."/>
            <person name="Hui J.H."/>
            <person name="Leung T.F."/>
            <person name="Tungtrongchitr A."/>
            <person name="Zhong N."/>
            <person name="Liu Z."/>
            <person name="Tsui S.K."/>
        </authorList>
    </citation>
    <scope>NUCLEOTIDE SEQUENCE [LARGE SCALE GENOMIC DNA]</scope>
    <source>
        <strain evidence="3">Derp</strain>
    </source>
</reference>
<feature type="domain" description="Ig-like" evidence="2">
    <location>
        <begin position="359"/>
        <end position="452"/>
    </location>
</feature>
<dbReference type="Pfam" id="PF07679">
    <property type="entry name" value="I-set"/>
    <property type="match status" value="16"/>
</dbReference>
<reference evidence="3 4" key="1">
    <citation type="journal article" date="2018" name="J. Allergy Clin. Immunol.">
        <title>High-quality assembly of Dermatophagoides pteronyssinus genome and transcriptome reveals a wide range of novel allergens.</title>
        <authorList>
            <person name="Liu X.Y."/>
            <person name="Yang K.Y."/>
            <person name="Wang M.Q."/>
            <person name="Kwok J.S."/>
            <person name="Zeng X."/>
            <person name="Yang Z."/>
            <person name="Xiao X.J."/>
            <person name="Lau C.P."/>
            <person name="Li Y."/>
            <person name="Huang Z.M."/>
            <person name="Ba J.G."/>
            <person name="Yim A.K."/>
            <person name="Ouyang C.Y."/>
            <person name="Ngai S.M."/>
            <person name="Chan T.F."/>
            <person name="Leung E.L."/>
            <person name="Liu L."/>
            <person name="Liu Z.G."/>
            <person name="Tsui S.K."/>
        </authorList>
    </citation>
    <scope>NUCLEOTIDE SEQUENCE [LARGE SCALE GENOMIC DNA]</scope>
    <source>
        <strain evidence="3">Derp</strain>
    </source>
</reference>
<feature type="domain" description="Ig-like" evidence="2">
    <location>
        <begin position="899"/>
        <end position="986"/>
    </location>
</feature>
<feature type="domain" description="Ig-like" evidence="2">
    <location>
        <begin position="1786"/>
        <end position="1876"/>
    </location>
</feature>
<name>A0ABQ8IUM5_DERPT</name>
<feature type="domain" description="Ig-like" evidence="2">
    <location>
        <begin position="634"/>
        <end position="727"/>
    </location>
</feature>
<dbReference type="InterPro" id="IPR003598">
    <property type="entry name" value="Ig_sub2"/>
</dbReference>
<proteinExistence type="predicted"/>